<protein>
    <submittedName>
        <fullName evidence="1">Uncharacterized protein</fullName>
    </submittedName>
</protein>
<evidence type="ECO:0000313" key="1">
    <source>
        <dbReference type="EMBL" id="TWU45523.1"/>
    </source>
</evidence>
<dbReference type="AlphaFoldDB" id="A0A5C6E7A3"/>
<keyword evidence="2" id="KW-1185">Reference proteome</keyword>
<proteinExistence type="predicted"/>
<name>A0A5C6E7A3_9BACT</name>
<reference evidence="1 2" key="1">
    <citation type="submission" date="2019-02" db="EMBL/GenBank/DDBJ databases">
        <title>Deep-cultivation of Planctomycetes and their phenomic and genomic characterization uncovers novel biology.</title>
        <authorList>
            <person name="Wiegand S."/>
            <person name="Jogler M."/>
            <person name="Boedeker C."/>
            <person name="Pinto D."/>
            <person name="Vollmers J."/>
            <person name="Rivas-Marin E."/>
            <person name="Kohn T."/>
            <person name="Peeters S.H."/>
            <person name="Heuer A."/>
            <person name="Rast P."/>
            <person name="Oberbeckmann S."/>
            <person name="Bunk B."/>
            <person name="Jeske O."/>
            <person name="Meyerdierks A."/>
            <person name="Storesund J.E."/>
            <person name="Kallscheuer N."/>
            <person name="Luecker S."/>
            <person name="Lage O.M."/>
            <person name="Pohl T."/>
            <person name="Merkel B.J."/>
            <person name="Hornburger P."/>
            <person name="Mueller R.-W."/>
            <person name="Bruemmer F."/>
            <person name="Labrenz M."/>
            <person name="Spormann A.M."/>
            <person name="Op Den Camp H."/>
            <person name="Overmann J."/>
            <person name="Amann R."/>
            <person name="Jetten M.S.M."/>
            <person name="Mascher T."/>
            <person name="Medema M.H."/>
            <person name="Devos D.P."/>
            <person name="Kaster A.-K."/>
            <person name="Ovreas L."/>
            <person name="Rohde M."/>
            <person name="Galperin M.Y."/>
            <person name="Jogler C."/>
        </authorList>
    </citation>
    <scope>NUCLEOTIDE SEQUENCE [LARGE SCALE GENOMIC DNA]</scope>
    <source>
        <strain evidence="1 2">Q31b</strain>
    </source>
</reference>
<accession>A0A5C6E7A3</accession>
<sequence length="66" mass="7262">MMWERDLDPPPALEVVPLSSATWQTTYNLSQAKLGGGRTGVSLVREGAYAICFVRVPHRPPPSRTP</sequence>
<organism evidence="1 2">
    <name type="scientific">Novipirellula aureliae</name>
    <dbReference type="NCBI Taxonomy" id="2527966"/>
    <lineage>
        <taxon>Bacteria</taxon>
        <taxon>Pseudomonadati</taxon>
        <taxon>Planctomycetota</taxon>
        <taxon>Planctomycetia</taxon>
        <taxon>Pirellulales</taxon>
        <taxon>Pirellulaceae</taxon>
        <taxon>Novipirellula</taxon>
    </lineage>
</organism>
<comment type="caution">
    <text evidence="1">The sequence shown here is derived from an EMBL/GenBank/DDBJ whole genome shotgun (WGS) entry which is preliminary data.</text>
</comment>
<gene>
    <name evidence="1" type="ORF">Q31b_06960</name>
</gene>
<evidence type="ECO:0000313" key="2">
    <source>
        <dbReference type="Proteomes" id="UP000315471"/>
    </source>
</evidence>
<dbReference type="EMBL" id="SJPY01000001">
    <property type="protein sequence ID" value="TWU45523.1"/>
    <property type="molecule type" value="Genomic_DNA"/>
</dbReference>
<dbReference type="Proteomes" id="UP000315471">
    <property type="component" value="Unassembled WGS sequence"/>
</dbReference>